<dbReference type="Proteomes" id="UP000636453">
    <property type="component" value="Unassembled WGS sequence"/>
</dbReference>
<gene>
    <name evidence="1" type="ORF">GCM10007167_08940</name>
</gene>
<name>A0A919DB70_9GAMM</name>
<dbReference type="Pfam" id="PF07285">
    <property type="entry name" value="DUF1444"/>
    <property type="match status" value="1"/>
</dbReference>
<comment type="caution">
    <text evidence="1">The sequence shown here is derived from an EMBL/GenBank/DDBJ whole genome shotgun (WGS) entry which is preliminary data.</text>
</comment>
<proteinExistence type="predicted"/>
<protein>
    <recommendedName>
        <fullName evidence="3">DUF1444 family protein</fullName>
    </recommendedName>
</protein>
<dbReference type="InterPro" id="IPR010838">
    <property type="entry name" value="DUF1444"/>
</dbReference>
<accession>A0A919DB70</accession>
<organism evidence="1 2">
    <name type="scientific">Vulcaniibacterium thermophilum</name>
    <dbReference type="NCBI Taxonomy" id="1169913"/>
    <lineage>
        <taxon>Bacteria</taxon>
        <taxon>Pseudomonadati</taxon>
        <taxon>Pseudomonadota</taxon>
        <taxon>Gammaproteobacteria</taxon>
        <taxon>Lysobacterales</taxon>
        <taxon>Lysobacteraceae</taxon>
        <taxon>Vulcaniibacterium</taxon>
    </lineage>
</organism>
<evidence type="ECO:0008006" key="3">
    <source>
        <dbReference type="Google" id="ProtNLM"/>
    </source>
</evidence>
<reference evidence="1" key="2">
    <citation type="submission" date="2020-09" db="EMBL/GenBank/DDBJ databases">
        <authorList>
            <person name="Sun Q."/>
            <person name="Kim S."/>
        </authorList>
    </citation>
    <scope>NUCLEOTIDE SEQUENCE</scope>
    <source>
        <strain evidence="1">KCTC 32020</strain>
    </source>
</reference>
<reference evidence="1" key="1">
    <citation type="journal article" date="2014" name="Int. J. Syst. Evol. Microbiol.">
        <title>Complete genome sequence of Corynebacterium casei LMG S-19264T (=DSM 44701T), isolated from a smear-ripened cheese.</title>
        <authorList>
            <consortium name="US DOE Joint Genome Institute (JGI-PGF)"/>
            <person name="Walter F."/>
            <person name="Albersmeier A."/>
            <person name="Kalinowski J."/>
            <person name="Ruckert C."/>
        </authorList>
    </citation>
    <scope>NUCLEOTIDE SEQUENCE</scope>
    <source>
        <strain evidence="1">KCTC 32020</strain>
    </source>
</reference>
<keyword evidence="2" id="KW-1185">Reference proteome</keyword>
<evidence type="ECO:0000313" key="2">
    <source>
        <dbReference type="Proteomes" id="UP000636453"/>
    </source>
</evidence>
<dbReference type="EMBL" id="BNCF01000003">
    <property type="protein sequence ID" value="GHE29294.1"/>
    <property type="molecule type" value="Genomic_DNA"/>
</dbReference>
<evidence type="ECO:0000313" key="1">
    <source>
        <dbReference type="EMBL" id="GHE29294.1"/>
    </source>
</evidence>
<dbReference type="RefSeq" id="WP_146474774.1">
    <property type="nucleotide sequence ID" value="NZ_BNCF01000003.1"/>
</dbReference>
<dbReference type="OrthoDB" id="2919406at2"/>
<dbReference type="AlphaFoldDB" id="A0A919DB70"/>
<sequence>MKAIVAAVRRLFSGRGRRQEPPALSPSGFAEEVARQLRVRLPDVRTEIAGPLELALTSPTGSTQRVFLDNAYRAWRSEDGEGRARVIESYLASYVEAQSGLARSRDAIVPIVKDREWLEEMRAMRARGGNVGDIVHEALNEALIVAYAIDTPSNIAYLNEDELAGLDVERSALRALAVRNLRHLLPRIEVHRGERLGMVVADGNYEASLLLFDDLWARESERFRGDPVVAVPARDVLVFADSADAGAVAELAALARQIHQEAGYALSDRVFRVQRDGIALHAE</sequence>